<proteinExistence type="inferred from homology"/>
<dbReference type="GO" id="GO:0005975">
    <property type="term" value="P:carbohydrate metabolic process"/>
    <property type="evidence" value="ECO:0007669"/>
    <property type="project" value="InterPro"/>
</dbReference>
<dbReference type="Pfam" id="PF02879">
    <property type="entry name" value="PGM_PMM_II"/>
    <property type="match status" value="1"/>
</dbReference>
<evidence type="ECO:0000256" key="1">
    <source>
        <dbReference type="ARBA" id="ARBA00001946"/>
    </source>
</evidence>
<dbReference type="InterPro" id="IPR005845">
    <property type="entry name" value="A-D-PHexomutase_a/b/a-II"/>
</dbReference>
<evidence type="ECO:0000256" key="6">
    <source>
        <dbReference type="ARBA" id="ARBA00023235"/>
    </source>
</evidence>
<dbReference type="Pfam" id="PF02878">
    <property type="entry name" value="PGM_PMM_I"/>
    <property type="match status" value="1"/>
</dbReference>
<dbReference type="GO" id="GO:0008973">
    <property type="term" value="F:phosphopentomutase activity"/>
    <property type="evidence" value="ECO:0007669"/>
    <property type="project" value="TreeGrafter"/>
</dbReference>
<evidence type="ECO:0000259" key="9">
    <source>
        <dbReference type="Pfam" id="PF02879"/>
    </source>
</evidence>
<dbReference type="Gene3D" id="3.40.120.10">
    <property type="entry name" value="Alpha-D-Glucose-1,6-Bisphosphate, subunit A, domain 3"/>
    <property type="match status" value="3"/>
</dbReference>
<sequence>MEDLEFIKERVTFYLQHETDQHFLDLARDLQTNADGSLLRDLFGSSIKFGTGGLRGVMQPGFNSINPLTIHLATQGLGLYARSLYKRPLTAIISYDTRLYSKEFAIITAKTLATMGIHVKIFMDPTPVPILSFSIRQEEADFGVMITASHNPKEYNGYKVYWGSGEQVTAPHDAGIEQSIAQVEPSDVITEKEAQSRDLWTWLDETLFLQYHDAIFNLELIKFLYPTAKSSISSTICYSPLHGSGHRPVVHMLESAGFTVFVPSEQSEPDGNFPTVKTPNPEDSENLEIAIDLAHKQGASLVLATDPDADRLGVAVKHDDQFIILTGNQIGALMLYFIAEMRKKAGLPYDRSLFVNTVVTSPLQNKIAQFYHISDTRVLTGFKFIAEVIATCEKEKNREYIFGCEESYGFLIHTLSRDKDAVSAALLIAFMHEHYAKENTSLITILEHLHASYGYHLDRQINYTLSGSVGTQAIEAMMDHLAREQPKWGDSPIRRVYDYRQQKIFDHTGQAIPLEEPLPHTNLLQFQLEDGTLISARPSGTEPKIKFYTSITALNEEEAEIKMGNLKTQIHLFVAPYL</sequence>
<evidence type="ECO:0000259" key="10">
    <source>
        <dbReference type="Pfam" id="PF02880"/>
    </source>
</evidence>
<keyword evidence="12" id="KW-1185">Reference proteome</keyword>
<keyword evidence="6" id="KW-0413">Isomerase</keyword>
<dbReference type="PANTHER" id="PTHR45745:SF1">
    <property type="entry name" value="PHOSPHOGLUCOMUTASE 2B-RELATED"/>
    <property type="match status" value="1"/>
</dbReference>
<dbReference type="GO" id="GO:0006166">
    <property type="term" value="P:purine ribonucleoside salvage"/>
    <property type="evidence" value="ECO:0007669"/>
    <property type="project" value="TreeGrafter"/>
</dbReference>
<dbReference type="RefSeq" id="WP_167703157.1">
    <property type="nucleotide sequence ID" value="NZ_CP118168.1"/>
</dbReference>
<evidence type="ECO:0000256" key="5">
    <source>
        <dbReference type="ARBA" id="ARBA00022842"/>
    </source>
</evidence>
<evidence type="ECO:0000256" key="2">
    <source>
        <dbReference type="ARBA" id="ARBA00010231"/>
    </source>
</evidence>
<dbReference type="SUPFAM" id="SSF53738">
    <property type="entry name" value="Phosphoglucomutase, first 3 domains"/>
    <property type="match status" value="3"/>
</dbReference>
<dbReference type="PANTHER" id="PTHR45745">
    <property type="entry name" value="PHOSPHOMANNOMUTASE 45A"/>
    <property type="match status" value="1"/>
</dbReference>
<evidence type="ECO:0000313" key="12">
    <source>
        <dbReference type="Proteomes" id="UP000752013"/>
    </source>
</evidence>
<dbReference type="EMBL" id="JAATLK010000001">
    <property type="protein sequence ID" value="NIZ46704.1"/>
    <property type="molecule type" value="Genomic_DNA"/>
</dbReference>
<dbReference type="CDD" id="cd05799">
    <property type="entry name" value="PGM2"/>
    <property type="match status" value="1"/>
</dbReference>
<reference evidence="11" key="1">
    <citation type="submission" date="2020-03" db="EMBL/GenBank/DDBJ databases">
        <title>Spirochaetal bacteria isolated from arthropods constitute a novel genus Entomospira genus novum within the order Spirochaetales.</title>
        <authorList>
            <person name="Grana-Miraglia L."/>
            <person name="Sikutova S."/>
            <person name="Fingerle V."/>
            <person name="Sing A."/>
            <person name="Castillo-Ramirez S."/>
            <person name="Margos G."/>
            <person name="Rudolf I."/>
        </authorList>
    </citation>
    <scope>NUCLEOTIDE SEQUENCE</scope>
    <source>
        <strain evidence="11">BR208</strain>
    </source>
</reference>
<feature type="domain" description="Alpha-D-phosphohexomutase alpha/beta/alpha" evidence="10">
    <location>
        <begin position="327"/>
        <end position="446"/>
    </location>
</feature>
<dbReference type="InterPro" id="IPR016066">
    <property type="entry name" value="A-D-PHexomutase_CS"/>
</dbReference>
<dbReference type="Gene3D" id="3.30.310.50">
    <property type="entry name" value="Alpha-D-phosphohexomutase, C-terminal domain"/>
    <property type="match status" value="1"/>
</dbReference>
<protein>
    <submittedName>
        <fullName evidence="11">Phospho-sugar mutase</fullName>
    </submittedName>
</protein>
<dbReference type="Pfam" id="PF02880">
    <property type="entry name" value="PGM_PMM_III"/>
    <property type="match status" value="1"/>
</dbReference>
<dbReference type="InterPro" id="IPR016055">
    <property type="entry name" value="A-D-PHexomutase_a/b/a-I/II/III"/>
</dbReference>
<dbReference type="GO" id="GO:0000287">
    <property type="term" value="F:magnesium ion binding"/>
    <property type="evidence" value="ECO:0007669"/>
    <property type="project" value="InterPro"/>
</dbReference>
<keyword evidence="3" id="KW-0597">Phosphoprotein</keyword>
<feature type="domain" description="Alpha-D-phosphohexomutase alpha/beta/alpha" evidence="8">
    <location>
        <begin position="47"/>
        <end position="184"/>
    </location>
</feature>
<dbReference type="AlphaFoldDB" id="A0A968GCH2"/>
<comment type="similarity">
    <text evidence="2 7">Belongs to the phosphohexose mutase family.</text>
</comment>
<comment type="caution">
    <text evidence="11">The sequence shown here is derived from an EMBL/GenBank/DDBJ whole genome shotgun (WGS) entry which is preliminary data.</text>
</comment>
<gene>
    <name evidence="11" type="ORF">HCT46_02020</name>
</gene>
<dbReference type="PROSITE" id="PS00710">
    <property type="entry name" value="PGM_PMM"/>
    <property type="match status" value="1"/>
</dbReference>
<dbReference type="SUPFAM" id="SSF55957">
    <property type="entry name" value="Phosphoglucomutase, C-terminal domain"/>
    <property type="match status" value="1"/>
</dbReference>
<evidence type="ECO:0000259" key="8">
    <source>
        <dbReference type="Pfam" id="PF02878"/>
    </source>
</evidence>
<dbReference type="InterPro" id="IPR005846">
    <property type="entry name" value="A-D-PHexomutase_a/b/a-III"/>
</dbReference>
<dbReference type="InterPro" id="IPR005844">
    <property type="entry name" value="A-D-PHexomutase_a/b/a-I"/>
</dbReference>
<comment type="cofactor">
    <cofactor evidence="1">
        <name>Mg(2+)</name>
        <dbReference type="ChEBI" id="CHEBI:18420"/>
    </cofactor>
</comment>
<dbReference type="InterPro" id="IPR036900">
    <property type="entry name" value="A-D-PHexomutase_C_sf"/>
</dbReference>
<feature type="domain" description="Alpha-D-phosphohexomutase alpha/beta/alpha" evidence="9">
    <location>
        <begin position="230"/>
        <end position="317"/>
    </location>
</feature>
<evidence type="ECO:0000256" key="3">
    <source>
        <dbReference type="ARBA" id="ARBA00022553"/>
    </source>
</evidence>
<evidence type="ECO:0000313" key="11">
    <source>
        <dbReference type="EMBL" id="NIZ46704.1"/>
    </source>
</evidence>
<keyword evidence="5 7" id="KW-0460">Magnesium</keyword>
<organism evidence="11 12">
    <name type="scientific">Entomospira nematocerorum</name>
    <dbReference type="NCBI Taxonomy" id="2719987"/>
    <lineage>
        <taxon>Bacteria</taxon>
        <taxon>Pseudomonadati</taxon>
        <taxon>Spirochaetota</taxon>
        <taxon>Spirochaetia</taxon>
        <taxon>Spirochaetales</taxon>
        <taxon>Spirochaetaceae</taxon>
        <taxon>Entomospira</taxon>
    </lineage>
</organism>
<evidence type="ECO:0000256" key="4">
    <source>
        <dbReference type="ARBA" id="ARBA00022723"/>
    </source>
</evidence>
<name>A0A968GCH2_9SPIO</name>
<dbReference type="Proteomes" id="UP000752013">
    <property type="component" value="Unassembled WGS sequence"/>
</dbReference>
<evidence type="ECO:0000256" key="7">
    <source>
        <dbReference type="RuleBase" id="RU004326"/>
    </source>
</evidence>
<keyword evidence="4 7" id="KW-0479">Metal-binding</keyword>
<accession>A0A968GCH2</accession>